<dbReference type="Proteomes" id="UP001548590">
    <property type="component" value="Unassembled WGS sequence"/>
</dbReference>
<dbReference type="SUPFAM" id="SSF48013">
    <property type="entry name" value="NusB-like"/>
    <property type="match status" value="1"/>
</dbReference>
<name>A0ABV2CQ83_9RHOO</name>
<dbReference type="Pfam" id="PF22458">
    <property type="entry name" value="RsmF-B_ferredox"/>
    <property type="match status" value="1"/>
</dbReference>
<sequence length="421" mass="45887">MTTNITPAQLDAAAEVLEDVLRFQYPADSVLSGFFRANKKIGGRDRAFIAEAVYGVLRNLRQLQAVLGESTRSRKLVLAWLLRVEGLSQRHLAPLLSKNEAEWIVEVKSAGWTATTLGERTNMPDWLAARLAAQYGEARVLELAQAFNRPGTLDLRVNPLKAERDAVLARFREEGIAASASPYSPLGIRMDGKIALQKHPLFLDGSIEVQDEGSQLLGFLVAPKRGEMVTDFCAGAGGKTLLLGALMRSTGRLYAFDVSEKRLQKAKPRLARAGLSNVHPAAIDSENDARIKRLVGKMDRVLVDAPCSGFGTLRRNPDLKWRQTEPGVVELTSKQASILASASRLVKKGGRLVYATCSLLEAENDAIVDAFLAAHPEFRQIPANEVLAQAKIGLDTGERLRLDPATHGTDGFFAAVLERTA</sequence>
<dbReference type="PRINTS" id="PR02008">
    <property type="entry name" value="RCMTFAMILY"/>
</dbReference>
<keyword evidence="8" id="KW-1185">Reference proteome</keyword>
<evidence type="ECO:0000259" key="6">
    <source>
        <dbReference type="PROSITE" id="PS51686"/>
    </source>
</evidence>
<feature type="binding site" evidence="5">
    <location>
        <position position="284"/>
    </location>
    <ligand>
        <name>S-adenosyl-L-methionine</name>
        <dbReference type="ChEBI" id="CHEBI:59789"/>
    </ligand>
</feature>
<dbReference type="InterPro" id="IPR001678">
    <property type="entry name" value="MeTrfase_RsmB-F_NOP2_dom"/>
</dbReference>
<feature type="binding site" evidence="5">
    <location>
        <position position="304"/>
    </location>
    <ligand>
        <name>S-adenosyl-L-methionine</name>
        <dbReference type="ChEBI" id="CHEBI:59789"/>
    </ligand>
</feature>
<comment type="caution">
    <text evidence="5">Lacks conserved residue(s) required for the propagation of feature annotation.</text>
</comment>
<keyword evidence="1 5" id="KW-0489">Methyltransferase</keyword>
<dbReference type="InterPro" id="IPR023267">
    <property type="entry name" value="RCMT"/>
</dbReference>
<dbReference type="Pfam" id="PF01189">
    <property type="entry name" value="Methyltr_RsmB-F"/>
    <property type="match status" value="1"/>
</dbReference>
<evidence type="ECO:0000313" key="7">
    <source>
        <dbReference type="EMBL" id="MET1490080.1"/>
    </source>
</evidence>
<keyword evidence="2 5" id="KW-0808">Transferase</keyword>
<feature type="active site" description="Nucleophile" evidence="5">
    <location>
        <position position="357"/>
    </location>
</feature>
<dbReference type="PROSITE" id="PS51686">
    <property type="entry name" value="SAM_MT_RSMB_NOP"/>
    <property type="match status" value="1"/>
</dbReference>
<dbReference type="PANTHER" id="PTHR22807:SF53">
    <property type="entry name" value="RIBOSOMAL RNA SMALL SUBUNIT METHYLTRANSFERASE B-RELATED"/>
    <property type="match status" value="1"/>
</dbReference>
<comment type="caution">
    <text evidence="7">The sequence shown here is derived from an EMBL/GenBank/DDBJ whole genome shotgun (WGS) entry which is preliminary data.</text>
</comment>
<evidence type="ECO:0000256" key="1">
    <source>
        <dbReference type="ARBA" id="ARBA00022603"/>
    </source>
</evidence>
<accession>A0ABV2CQ83</accession>
<dbReference type="EC" id="2.1.1.-" evidence="7"/>
<gene>
    <name evidence="7" type="ORF">ABVT11_09600</name>
</gene>
<dbReference type="InterPro" id="IPR054728">
    <property type="entry name" value="RsmB-like_ferredoxin"/>
</dbReference>
<dbReference type="PANTHER" id="PTHR22807">
    <property type="entry name" value="NOP2 YEAST -RELATED NOL1/NOP2/FMU SUN DOMAIN-CONTAINING"/>
    <property type="match status" value="1"/>
</dbReference>
<dbReference type="Gene3D" id="3.40.50.150">
    <property type="entry name" value="Vaccinia Virus protein VP39"/>
    <property type="match status" value="1"/>
</dbReference>
<dbReference type="RefSeq" id="WP_345923539.1">
    <property type="nucleotide sequence ID" value="NZ_JBDIVF010000001.1"/>
</dbReference>
<reference evidence="7 8" key="1">
    <citation type="submission" date="2024-07" db="EMBL/GenBank/DDBJ databases">
        <title>Uliginosibacterium paludis KCTC:42655.</title>
        <authorList>
            <person name="Kim M.K."/>
        </authorList>
    </citation>
    <scope>NUCLEOTIDE SEQUENCE [LARGE SCALE GENOMIC DNA]</scope>
    <source>
        <strain evidence="7 8">KCTC 42655</strain>
    </source>
</reference>
<keyword evidence="4 5" id="KW-0694">RNA-binding</keyword>
<proteinExistence type="inferred from homology"/>
<dbReference type="InterPro" id="IPR049560">
    <property type="entry name" value="MeTrfase_RsmB-F_NOP2_cat"/>
</dbReference>
<keyword evidence="3 5" id="KW-0949">S-adenosyl-L-methionine</keyword>
<dbReference type="InterPro" id="IPR035926">
    <property type="entry name" value="NusB-like_sf"/>
</dbReference>
<comment type="similarity">
    <text evidence="5">Belongs to the class I-like SAM-binding methyltransferase superfamily. RsmB/NOP family.</text>
</comment>
<protein>
    <submittedName>
        <fullName evidence="7">RsmB/NOP family class I SAM-dependent RNA methyltransferase</fullName>
        <ecNumber evidence="7">2.1.1.-</ecNumber>
    </submittedName>
</protein>
<feature type="binding site" evidence="5">
    <location>
        <position position="257"/>
    </location>
    <ligand>
        <name>S-adenosyl-L-methionine</name>
        <dbReference type="ChEBI" id="CHEBI:59789"/>
    </ligand>
</feature>
<dbReference type="CDD" id="cd02440">
    <property type="entry name" value="AdoMet_MTases"/>
    <property type="match status" value="1"/>
</dbReference>
<evidence type="ECO:0000256" key="4">
    <source>
        <dbReference type="ARBA" id="ARBA00022884"/>
    </source>
</evidence>
<organism evidence="7 8">
    <name type="scientific">Uliginosibacterium paludis</name>
    <dbReference type="NCBI Taxonomy" id="1615952"/>
    <lineage>
        <taxon>Bacteria</taxon>
        <taxon>Pseudomonadati</taxon>
        <taxon>Pseudomonadota</taxon>
        <taxon>Betaproteobacteria</taxon>
        <taxon>Rhodocyclales</taxon>
        <taxon>Zoogloeaceae</taxon>
        <taxon>Uliginosibacterium</taxon>
    </lineage>
</organism>
<evidence type="ECO:0000256" key="2">
    <source>
        <dbReference type="ARBA" id="ARBA00022679"/>
    </source>
</evidence>
<dbReference type="GO" id="GO:0008168">
    <property type="term" value="F:methyltransferase activity"/>
    <property type="evidence" value="ECO:0007669"/>
    <property type="project" value="UniProtKB-KW"/>
</dbReference>
<dbReference type="EMBL" id="JBEWLZ010000004">
    <property type="protein sequence ID" value="MET1490080.1"/>
    <property type="molecule type" value="Genomic_DNA"/>
</dbReference>
<dbReference type="GO" id="GO:0032259">
    <property type="term" value="P:methylation"/>
    <property type="evidence" value="ECO:0007669"/>
    <property type="project" value="UniProtKB-KW"/>
</dbReference>
<evidence type="ECO:0000256" key="5">
    <source>
        <dbReference type="PROSITE-ProRule" id="PRU01023"/>
    </source>
</evidence>
<evidence type="ECO:0000313" key="8">
    <source>
        <dbReference type="Proteomes" id="UP001548590"/>
    </source>
</evidence>
<dbReference type="SUPFAM" id="SSF53335">
    <property type="entry name" value="S-adenosyl-L-methionine-dependent methyltransferases"/>
    <property type="match status" value="1"/>
</dbReference>
<dbReference type="InterPro" id="IPR029063">
    <property type="entry name" value="SAM-dependent_MTases_sf"/>
</dbReference>
<evidence type="ECO:0000256" key="3">
    <source>
        <dbReference type="ARBA" id="ARBA00022691"/>
    </source>
</evidence>
<feature type="domain" description="SAM-dependent MTase RsmB/NOP-type" evidence="6">
    <location>
        <begin position="143"/>
        <end position="420"/>
    </location>
</feature>